<dbReference type="Proteomes" id="UP000187203">
    <property type="component" value="Unassembled WGS sequence"/>
</dbReference>
<dbReference type="AlphaFoldDB" id="A0A1R3GHE8"/>
<reference evidence="2" key="1">
    <citation type="submission" date="2013-09" db="EMBL/GenBank/DDBJ databases">
        <title>Corchorus olitorius genome sequencing.</title>
        <authorList>
            <person name="Alam M."/>
            <person name="Haque M.S."/>
            <person name="Islam M.S."/>
            <person name="Emdad E.M."/>
            <person name="Islam M.M."/>
            <person name="Ahmed B."/>
            <person name="Halim A."/>
            <person name="Hossen Q.M.M."/>
            <person name="Hossain M.Z."/>
            <person name="Ahmed R."/>
            <person name="Khan M.M."/>
            <person name="Islam R."/>
            <person name="Rashid M.M."/>
            <person name="Khan S.A."/>
            <person name="Rahman M.S."/>
            <person name="Alam M."/>
            <person name="Yahiya A.S."/>
            <person name="Khan M.S."/>
            <person name="Azam M.S."/>
            <person name="Haque T."/>
            <person name="Lashkar M.Z.H."/>
            <person name="Akhand A.I."/>
            <person name="Morshed G."/>
            <person name="Roy S."/>
            <person name="Uddin K.S."/>
            <person name="Rabeya T."/>
            <person name="Hossain A.S."/>
            <person name="Chowdhury A."/>
            <person name="Snigdha A.R."/>
            <person name="Mortoza M.S."/>
            <person name="Matin S.A."/>
            <person name="Hoque S.M.E."/>
            <person name="Islam M.K."/>
            <person name="Roy D.K."/>
            <person name="Haider R."/>
            <person name="Moosa M.M."/>
            <person name="Elias S.M."/>
            <person name="Hasan A.M."/>
            <person name="Jahan S."/>
            <person name="Shafiuddin M."/>
            <person name="Mahmood N."/>
            <person name="Shommy N.S."/>
        </authorList>
    </citation>
    <scope>NUCLEOTIDE SEQUENCE [LARGE SCALE GENOMIC DNA]</scope>
    <source>
        <strain evidence="2">cv. O-4</strain>
    </source>
</reference>
<comment type="caution">
    <text evidence="1">The sequence shown here is derived from an EMBL/GenBank/DDBJ whole genome shotgun (WGS) entry which is preliminary data.</text>
</comment>
<name>A0A1R3GHE8_9ROSI</name>
<organism evidence="1 2">
    <name type="scientific">Corchorus olitorius</name>
    <dbReference type="NCBI Taxonomy" id="93759"/>
    <lineage>
        <taxon>Eukaryota</taxon>
        <taxon>Viridiplantae</taxon>
        <taxon>Streptophyta</taxon>
        <taxon>Embryophyta</taxon>
        <taxon>Tracheophyta</taxon>
        <taxon>Spermatophyta</taxon>
        <taxon>Magnoliopsida</taxon>
        <taxon>eudicotyledons</taxon>
        <taxon>Gunneridae</taxon>
        <taxon>Pentapetalae</taxon>
        <taxon>rosids</taxon>
        <taxon>malvids</taxon>
        <taxon>Malvales</taxon>
        <taxon>Malvaceae</taxon>
        <taxon>Grewioideae</taxon>
        <taxon>Apeibeae</taxon>
        <taxon>Corchorus</taxon>
    </lineage>
</organism>
<protein>
    <submittedName>
        <fullName evidence="1">Uncharacterized protein</fullName>
    </submittedName>
</protein>
<evidence type="ECO:0000313" key="2">
    <source>
        <dbReference type="Proteomes" id="UP000187203"/>
    </source>
</evidence>
<proteinExistence type="predicted"/>
<sequence>MDLSPILNAIKGAFHHCLVHKILRLKGKTVDLQTQFNNHRARFITPHTP</sequence>
<accession>A0A1R3GHE8</accession>
<keyword evidence="2" id="KW-1185">Reference proteome</keyword>
<dbReference type="EMBL" id="AWUE01022538">
    <property type="protein sequence ID" value="OMO57440.1"/>
    <property type="molecule type" value="Genomic_DNA"/>
</dbReference>
<gene>
    <name evidence="1" type="ORF">COLO4_35385</name>
</gene>
<evidence type="ECO:0000313" key="1">
    <source>
        <dbReference type="EMBL" id="OMO57440.1"/>
    </source>
</evidence>